<protein>
    <recommendedName>
        <fullName evidence="4">Membrane protein insertion efficiency factor</fullName>
    </recommendedName>
</protein>
<dbReference type="PANTHER" id="PTHR33383:SF1">
    <property type="entry name" value="MEMBRANE PROTEIN INSERTION EFFICIENCY FACTOR-RELATED"/>
    <property type="match status" value="1"/>
</dbReference>
<sequence length="181" mass="21220">MKKKSFFTTFSIIIRVIYTSFTVEMDTLFSWSGVAERQPCPFIEIRKKHPWCSEKPKSANKGFPPFLYIPYITLILLFVLFLPVKTTANENSPILFTFYKKHISVTDGNRCAMFPSCSKYAEDALKKHGLFIGWIMTCDRLIRCGRDETKHLRAKPFESNGRIFFSDPVKANDFWWYDEKN</sequence>
<organism evidence="2 3">
    <name type="scientific">Desulfamplus magnetovallimortis</name>
    <dbReference type="NCBI Taxonomy" id="1246637"/>
    <lineage>
        <taxon>Bacteria</taxon>
        <taxon>Pseudomonadati</taxon>
        <taxon>Thermodesulfobacteriota</taxon>
        <taxon>Desulfobacteria</taxon>
        <taxon>Desulfobacterales</taxon>
        <taxon>Desulfobacteraceae</taxon>
        <taxon>Desulfamplus</taxon>
    </lineage>
</organism>
<dbReference type="SMART" id="SM01234">
    <property type="entry name" value="Haemolytic"/>
    <property type="match status" value="1"/>
</dbReference>
<dbReference type="PANTHER" id="PTHR33383">
    <property type="entry name" value="MEMBRANE PROTEIN INSERTION EFFICIENCY FACTOR-RELATED"/>
    <property type="match status" value="1"/>
</dbReference>
<dbReference type="Pfam" id="PF01809">
    <property type="entry name" value="YidD"/>
    <property type="match status" value="1"/>
</dbReference>
<accession>A0A1W1HLB5</accession>
<name>A0A1W1HLB5_9BACT</name>
<proteinExistence type="predicted"/>
<dbReference type="InterPro" id="IPR002696">
    <property type="entry name" value="Membr_insert_effic_factor_YidD"/>
</dbReference>
<keyword evidence="1" id="KW-0472">Membrane</keyword>
<evidence type="ECO:0000313" key="3">
    <source>
        <dbReference type="Proteomes" id="UP000191931"/>
    </source>
</evidence>
<gene>
    <name evidence="2" type="ORF">MTBBW1_970005</name>
</gene>
<dbReference type="Proteomes" id="UP000191931">
    <property type="component" value="Unassembled WGS sequence"/>
</dbReference>
<evidence type="ECO:0000313" key="2">
    <source>
        <dbReference type="EMBL" id="SLM33225.1"/>
    </source>
</evidence>
<dbReference type="NCBIfam" id="TIGR00278">
    <property type="entry name" value="membrane protein insertion efficiency factor YidD"/>
    <property type="match status" value="1"/>
</dbReference>
<evidence type="ECO:0000256" key="1">
    <source>
        <dbReference type="SAM" id="Phobius"/>
    </source>
</evidence>
<feature type="transmembrane region" description="Helical" evidence="1">
    <location>
        <begin position="66"/>
        <end position="84"/>
    </location>
</feature>
<dbReference type="EMBL" id="FWEV01000344">
    <property type="protein sequence ID" value="SLM33225.1"/>
    <property type="molecule type" value="Genomic_DNA"/>
</dbReference>
<keyword evidence="3" id="KW-1185">Reference proteome</keyword>
<reference evidence="2 3" key="1">
    <citation type="submission" date="2017-03" db="EMBL/GenBank/DDBJ databases">
        <authorList>
            <person name="Afonso C.L."/>
            <person name="Miller P.J."/>
            <person name="Scott M.A."/>
            <person name="Spackman E."/>
            <person name="Goraichik I."/>
            <person name="Dimitrov K.M."/>
            <person name="Suarez D.L."/>
            <person name="Swayne D.E."/>
        </authorList>
    </citation>
    <scope>NUCLEOTIDE SEQUENCE [LARGE SCALE GENOMIC DNA]</scope>
    <source>
        <strain evidence="2">PRJEB14757</strain>
    </source>
</reference>
<dbReference type="RefSeq" id="WP_080803497.1">
    <property type="nucleotide sequence ID" value="NZ_LT828544.1"/>
</dbReference>
<dbReference type="STRING" id="1246637.MTBBW1_970005"/>
<evidence type="ECO:0008006" key="4">
    <source>
        <dbReference type="Google" id="ProtNLM"/>
    </source>
</evidence>
<keyword evidence="1" id="KW-0812">Transmembrane</keyword>
<keyword evidence="1" id="KW-1133">Transmembrane helix</keyword>
<dbReference type="OrthoDB" id="1034601at2"/>
<dbReference type="AlphaFoldDB" id="A0A1W1HLB5"/>